<dbReference type="Proteomes" id="UP000184546">
    <property type="component" value="Unassembled WGS sequence"/>
</dbReference>
<dbReference type="GO" id="GO:0004301">
    <property type="term" value="F:epoxide hydrolase activity"/>
    <property type="evidence" value="ECO:0007669"/>
    <property type="project" value="TreeGrafter"/>
</dbReference>
<sequence length="289" mass="32067">MASTQPKKLELPTSKSHVFYREAGAASAPVILLLHGFPSSSHQYRNLIPILAAKYRVIAPDLPGFGFTEVSEGFEYTFDALATVIAEFLDRLAIRQYSIYIFDYGAPVGLRLALQQPAAIQAIITQNGNAYEAGLGAFWDQIRALWTSDNDGAVREKLATGLLTLAATKWQYEEGTAVDRVVAPESYSLDYALLQRPGNADIQLDLFYDYRTNLPLYPEFHRYFRASQVPLLAVWGKYDQIFVPAGAEAFKADLPEAEVHLLDAGHFAVETETAEIGELILDFLARKGI</sequence>
<dbReference type="RefSeq" id="XP_020051551.1">
    <property type="nucleotide sequence ID" value="XM_020200237.1"/>
</dbReference>
<dbReference type="OMA" id="MYVMDYG"/>
<dbReference type="InterPro" id="IPR000073">
    <property type="entry name" value="AB_hydrolase_1"/>
</dbReference>
<evidence type="ECO:0000313" key="4">
    <source>
        <dbReference type="Proteomes" id="UP000184546"/>
    </source>
</evidence>
<feature type="domain" description="AB hydrolase-1" evidence="2">
    <location>
        <begin position="29"/>
        <end position="272"/>
    </location>
</feature>
<dbReference type="VEuPathDB" id="FungiDB:ASPACDRAFT_36736"/>
<dbReference type="GeneID" id="30974051"/>
<dbReference type="PRINTS" id="PR00111">
    <property type="entry name" value="ABHYDROLASE"/>
</dbReference>
<dbReference type="InterPro" id="IPR029058">
    <property type="entry name" value="AB_hydrolase_fold"/>
</dbReference>
<keyword evidence="4" id="KW-1185">Reference proteome</keyword>
<evidence type="ECO:0000259" key="2">
    <source>
        <dbReference type="Pfam" id="PF00561"/>
    </source>
</evidence>
<dbReference type="OrthoDB" id="6431331at2759"/>
<dbReference type="AlphaFoldDB" id="A0A1L9WGA5"/>
<dbReference type="Gene3D" id="3.40.50.1820">
    <property type="entry name" value="alpha/beta hydrolase"/>
    <property type="match status" value="1"/>
</dbReference>
<dbReference type="SUPFAM" id="SSF53474">
    <property type="entry name" value="alpha/beta-Hydrolases"/>
    <property type="match status" value="1"/>
</dbReference>
<name>A0A1L9WGA5_ASPA1</name>
<reference evidence="4" key="1">
    <citation type="journal article" date="2017" name="Genome Biol.">
        <title>Comparative genomics reveals high biological diversity and specific adaptations in the industrially and medically important fungal genus Aspergillus.</title>
        <authorList>
            <person name="de Vries R.P."/>
            <person name="Riley R."/>
            <person name="Wiebenga A."/>
            <person name="Aguilar-Osorio G."/>
            <person name="Amillis S."/>
            <person name="Uchima C.A."/>
            <person name="Anderluh G."/>
            <person name="Asadollahi M."/>
            <person name="Askin M."/>
            <person name="Barry K."/>
            <person name="Battaglia E."/>
            <person name="Bayram O."/>
            <person name="Benocci T."/>
            <person name="Braus-Stromeyer S.A."/>
            <person name="Caldana C."/>
            <person name="Canovas D."/>
            <person name="Cerqueira G.C."/>
            <person name="Chen F."/>
            <person name="Chen W."/>
            <person name="Choi C."/>
            <person name="Clum A."/>
            <person name="Dos Santos R.A."/>
            <person name="Damasio A.R."/>
            <person name="Diallinas G."/>
            <person name="Emri T."/>
            <person name="Fekete E."/>
            <person name="Flipphi M."/>
            <person name="Freyberg S."/>
            <person name="Gallo A."/>
            <person name="Gournas C."/>
            <person name="Habgood R."/>
            <person name="Hainaut M."/>
            <person name="Harispe M.L."/>
            <person name="Henrissat B."/>
            <person name="Hilden K.S."/>
            <person name="Hope R."/>
            <person name="Hossain A."/>
            <person name="Karabika E."/>
            <person name="Karaffa L."/>
            <person name="Karanyi Z."/>
            <person name="Krasevec N."/>
            <person name="Kuo A."/>
            <person name="Kusch H."/>
            <person name="LaButti K."/>
            <person name="Lagendijk E.L."/>
            <person name="Lapidus A."/>
            <person name="Levasseur A."/>
            <person name="Lindquist E."/>
            <person name="Lipzen A."/>
            <person name="Logrieco A.F."/>
            <person name="MacCabe A."/>
            <person name="Maekelae M.R."/>
            <person name="Malavazi I."/>
            <person name="Melin P."/>
            <person name="Meyer V."/>
            <person name="Mielnichuk N."/>
            <person name="Miskei M."/>
            <person name="Molnar A.P."/>
            <person name="Mule G."/>
            <person name="Ngan C.Y."/>
            <person name="Orejas M."/>
            <person name="Orosz E."/>
            <person name="Ouedraogo J.P."/>
            <person name="Overkamp K.M."/>
            <person name="Park H.-S."/>
            <person name="Perrone G."/>
            <person name="Piumi F."/>
            <person name="Punt P.J."/>
            <person name="Ram A.F."/>
            <person name="Ramon A."/>
            <person name="Rauscher S."/>
            <person name="Record E."/>
            <person name="Riano-Pachon D.M."/>
            <person name="Robert V."/>
            <person name="Roehrig J."/>
            <person name="Ruller R."/>
            <person name="Salamov A."/>
            <person name="Salih N.S."/>
            <person name="Samson R.A."/>
            <person name="Sandor E."/>
            <person name="Sanguinetti M."/>
            <person name="Schuetze T."/>
            <person name="Sepcic K."/>
            <person name="Shelest E."/>
            <person name="Sherlock G."/>
            <person name="Sophianopoulou V."/>
            <person name="Squina F.M."/>
            <person name="Sun H."/>
            <person name="Susca A."/>
            <person name="Todd R.B."/>
            <person name="Tsang A."/>
            <person name="Unkles S.E."/>
            <person name="van de Wiele N."/>
            <person name="van Rossen-Uffink D."/>
            <person name="Oliveira J.V."/>
            <person name="Vesth T.C."/>
            <person name="Visser J."/>
            <person name="Yu J.-H."/>
            <person name="Zhou M."/>
            <person name="Andersen M.R."/>
            <person name="Archer D.B."/>
            <person name="Baker S.E."/>
            <person name="Benoit I."/>
            <person name="Brakhage A.A."/>
            <person name="Braus G.H."/>
            <person name="Fischer R."/>
            <person name="Frisvad J.C."/>
            <person name="Goldman G.H."/>
            <person name="Houbraken J."/>
            <person name="Oakley B."/>
            <person name="Pocsi I."/>
            <person name="Scazzocchio C."/>
            <person name="Seiboth B."/>
            <person name="vanKuyk P.A."/>
            <person name="Wortman J."/>
            <person name="Dyer P.S."/>
            <person name="Grigoriev I.V."/>
        </authorList>
    </citation>
    <scope>NUCLEOTIDE SEQUENCE [LARGE SCALE GENOMIC DNA]</scope>
    <source>
        <strain evidence="4">ATCC 16872 / CBS 172.66 / WB 5094</strain>
    </source>
</reference>
<evidence type="ECO:0000256" key="1">
    <source>
        <dbReference type="ARBA" id="ARBA00022801"/>
    </source>
</evidence>
<dbReference type="PANTHER" id="PTHR42977:SF3">
    <property type="entry name" value="AB HYDROLASE-1 DOMAIN-CONTAINING PROTEIN"/>
    <property type="match status" value="1"/>
</dbReference>
<dbReference type="PRINTS" id="PR00412">
    <property type="entry name" value="EPOXHYDRLASE"/>
</dbReference>
<proteinExistence type="predicted"/>
<organism evidence="3 4">
    <name type="scientific">Aspergillus aculeatus (strain ATCC 16872 / CBS 172.66 / WB 5094)</name>
    <dbReference type="NCBI Taxonomy" id="690307"/>
    <lineage>
        <taxon>Eukaryota</taxon>
        <taxon>Fungi</taxon>
        <taxon>Dikarya</taxon>
        <taxon>Ascomycota</taxon>
        <taxon>Pezizomycotina</taxon>
        <taxon>Eurotiomycetes</taxon>
        <taxon>Eurotiomycetidae</taxon>
        <taxon>Eurotiales</taxon>
        <taxon>Aspergillaceae</taxon>
        <taxon>Aspergillus</taxon>
        <taxon>Aspergillus subgen. Circumdati</taxon>
    </lineage>
</organism>
<accession>A0A1L9WGA5</accession>
<dbReference type="InterPro" id="IPR000639">
    <property type="entry name" value="Epox_hydrolase-like"/>
</dbReference>
<dbReference type="STRING" id="690307.A0A1L9WGA5"/>
<protein>
    <recommendedName>
        <fullName evidence="2">AB hydrolase-1 domain-containing protein</fullName>
    </recommendedName>
</protein>
<gene>
    <name evidence="3" type="ORF">ASPACDRAFT_36736</name>
</gene>
<dbReference type="EMBL" id="KV878990">
    <property type="protein sequence ID" value="OJJ95211.1"/>
    <property type="molecule type" value="Genomic_DNA"/>
</dbReference>
<dbReference type="Pfam" id="PF00561">
    <property type="entry name" value="Abhydrolase_1"/>
    <property type="match status" value="1"/>
</dbReference>
<evidence type="ECO:0000313" key="3">
    <source>
        <dbReference type="EMBL" id="OJJ95211.1"/>
    </source>
</evidence>
<keyword evidence="1" id="KW-0378">Hydrolase</keyword>
<dbReference type="PANTHER" id="PTHR42977">
    <property type="entry name" value="HYDROLASE-RELATED"/>
    <property type="match status" value="1"/>
</dbReference>
<dbReference type="InterPro" id="IPR051340">
    <property type="entry name" value="Haloalkane_dehalogenase"/>
</dbReference>